<dbReference type="AlphaFoldDB" id="A0A2M8GL73"/>
<dbReference type="InterPro" id="IPR011335">
    <property type="entry name" value="Restrct_endonuc-II-like"/>
</dbReference>
<comment type="caution">
    <text evidence="2">The sequence shown here is derived from an EMBL/GenBank/DDBJ whole genome shotgun (WGS) entry which is preliminary data.</text>
</comment>
<accession>A0A2M8GL73</accession>
<dbReference type="SUPFAM" id="SSF52980">
    <property type="entry name" value="Restriction endonuclease-like"/>
    <property type="match status" value="1"/>
</dbReference>
<gene>
    <name evidence="2" type="ORF">CO007_05515</name>
</gene>
<evidence type="ECO:0000313" key="3">
    <source>
        <dbReference type="Proteomes" id="UP000229370"/>
    </source>
</evidence>
<sequence length="249" mass="30095">MIKLSPSKIATYKQCPFKYKCETDMQIRLAYRKDTPDLVFGNLIHGCLNDFYKRTKKEGRNFETLRKLFETKFKYNFQKHNKIFKNKENIIKYVEESKKQFKVFLKSKFSEGEPLLTEDFPKYQLSSELELGGKFDRVDLKDNKLTLIDYKTGKYKEDGQNNYEFQLNFYEYLLTKKYPEYKVDKKILFYLKENKIDEYKSSKDLNQVEEEIINYAETIKNDIELKPKRNSLCNYCDYQEICSLFRKNL</sequence>
<proteinExistence type="predicted"/>
<reference evidence="3" key="1">
    <citation type="submission" date="2017-09" db="EMBL/GenBank/DDBJ databases">
        <title>Depth-based differentiation of microbial function through sediment-hosted aquifers and enrichment of novel symbionts in the deep terrestrial subsurface.</title>
        <authorList>
            <person name="Probst A.J."/>
            <person name="Ladd B."/>
            <person name="Jarett J.K."/>
            <person name="Geller-Mcgrath D.E."/>
            <person name="Sieber C.M.K."/>
            <person name="Emerson J.B."/>
            <person name="Anantharaman K."/>
            <person name="Thomas B.C."/>
            <person name="Malmstrom R."/>
            <person name="Stieglmeier M."/>
            <person name="Klingl A."/>
            <person name="Woyke T."/>
            <person name="Ryan C.M."/>
            <person name="Banfield J.F."/>
        </authorList>
    </citation>
    <scope>NUCLEOTIDE SEQUENCE [LARGE SCALE GENOMIC DNA]</scope>
</reference>
<evidence type="ECO:0000313" key="2">
    <source>
        <dbReference type="EMBL" id="PJC81304.1"/>
    </source>
</evidence>
<dbReference type="Pfam" id="PF12705">
    <property type="entry name" value="PDDEXK_1"/>
    <property type="match status" value="1"/>
</dbReference>
<name>A0A2M8GL73_9BACT</name>
<dbReference type="EMBL" id="PFQK01000093">
    <property type="protein sequence ID" value="PJC81304.1"/>
    <property type="molecule type" value="Genomic_DNA"/>
</dbReference>
<protein>
    <recommendedName>
        <fullName evidence="1">PD-(D/E)XK endonuclease-like domain-containing protein</fullName>
    </recommendedName>
</protein>
<dbReference type="Gene3D" id="3.90.320.10">
    <property type="match status" value="1"/>
</dbReference>
<organism evidence="2 3">
    <name type="scientific">Candidatus Roizmanbacteria bacterium CG_4_8_14_3_um_filter_36_10</name>
    <dbReference type="NCBI Taxonomy" id="1974834"/>
    <lineage>
        <taxon>Bacteria</taxon>
        <taxon>Candidatus Roizmaniibacteriota</taxon>
    </lineage>
</organism>
<feature type="domain" description="PD-(D/E)XK endonuclease-like" evidence="1">
    <location>
        <begin position="4"/>
        <end position="242"/>
    </location>
</feature>
<evidence type="ECO:0000259" key="1">
    <source>
        <dbReference type="Pfam" id="PF12705"/>
    </source>
</evidence>
<dbReference type="InterPro" id="IPR038726">
    <property type="entry name" value="PDDEXK_AddAB-type"/>
</dbReference>
<dbReference type="InterPro" id="IPR011604">
    <property type="entry name" value="PDDEXK-like_dom_sf"/>
</dbReference>
<dbReference type="Proteomes" id="UP000229370">
    <property type="component" value="Unassembled WGS sequence"/>
</dbReference>